<dbReference type="Pfam" id="PF13519">
    <property type="entry name" value="VWA_2"/>
    <property type="match status" value="1"/>
</dbReference>
<protein>
    <submittedName>
        <fullName evidence="2">Putative von Willebrand factor type A</fullName>
    </submittedName>
</protein>
<dbReference type="KEGG" id="ncv:NCAV_0313"/>
<name>A0A2K5APG2_9ARCH</name>
<dbReference type="RefSeq" id="WP_103287686.1">
    <property type="nucleotide sequence ID" value="NZ_LT981265.1"/>
</dbReference>
<dbReference type="Gene3D" id="3.40.50.410">
    <property type="entry name" value="von Willebrand factor, type A domain"/>
    <property type="match status" value="1"/>
</dbReference>
<keyword evidence="3" id="KW-1185">Reference proteome</keyword>
<dbReference type="AlphaFoldDB" id="A0A2K5APG2"/>
<accession>A0A2K5APG2</accession>
<evidence type="ECO:0000313" key="2">
    <source>
        <dbReference type="EMBL" id="SPC33507.1"/>
    </source>
</evidence>
<dbReference type="InterPro" id="IPR036465">
    <property type="entry name" value="vWFA_dom_sf"/>
</dbReference>
<organism evidence="2 3">
    <name type="scientific">Candidatus Nitrosocaldus cavascurensis</name>
    <dbReference type="NCBI Taxonomy" id="2058097"/>
    <lineage>
        <taxon>Archaea</taxon>
        <taxon>Nitrososphaerota</taxon>
        <taxon>Nitrososphaeria</taxon>
        <taxon>Candidatus Nitrosocaldales</taxon>
        <taxon>Candidatus Nitrosocaldaceae</taxon>
        <taxon>Candidatus Nitrosocaldus</taxon>
    </lineage>
</organism>
<evidence type="ECO:0000313" key="3">
    <source>
        <dbReference type="Proteomes" id="UP000236248"/>
    </source>
</evidence>
<dbReference type="Proteomes" id="UP000236248">
    <property type="component" value="Chromosome NCAV"/>
</dbReference>
<dbReference type="GeneID" id="41594411"/>
<reference evidence="3" key="1">
    <citation type="submission" date="2018-01" db="EMBL/GenBank/DDBJ databases">
        <authorList>
            <person name="Kerou L M."/>
        </authorList>
    </citation>
    <scope>NUCLEOTIDE SEQUENCE [LARGE SCALE GENOMIC DNA]</scope>
    <source>
        <strain evidence="3">SCU2</strain>
    </source>
</reference>
<evidence type="ECO:0000259" key="1">
    <source>
        <dbReference type="Pfam" id="PF13519"/>
    </source>
</evidence>
<proteinExistence type="predicted"/>
<sequence>MWQPNDAKAYEYYESKGSSSNSSSNSSSDAQGIPRELVNRMLLAIGKEVLKNSDSTTMDELEKMMEKMIVEEMTKMGSVSKSLNCNDRDDHVKSISSRSMLAYLEGEGYINRGRKRMLTGKGFMSIGMLMLKDVLKAFKSNTLGMHETSKSGHGTTILESSKRYEQDDDLKDLNVPKSMLNAVERIMREKGSVELPIEFKVEDLEQYELLNEVKMAVVYCIDLSSTMRYSSLNDDVSRIEAAKKALWCLYILNRKFFPSDSIHLLGFGALATKIMPQDIPYLKTFEPGHDFLHYTNYQAAFRLAVKILNKEDATSKRVVLITDGQPSACFVDSEAEKERILNARPYSHFYKPDKAMLDALRDEHGMRVDTASGSLVYLCYRYRQVDPYVAAKTILEAKKCKRLGIDVDTLMVSEEDVLLKFVNDMERLVKGRSYYISPSDLGRVLITDYIHNKRQVVRASSR</sequence>
<dbReference type="InterPro" id="IPR002035">
    <property type="entry name" value="VWF_A"/>
</dbReference>
<feature type="domain" description="VWFA" evidence="1">
    <location>
        <begin position="217"/>
        <end position="325"/>
    </location>
</feature>
<dbReference type="EMBL" id="LT981265">
    <property type="protein sequence ID" value="SPC33507.1"/>
    <property type="molecule type" value="Genomic_DNA"/>
</dbReference>
<dbReference type="CDD" id="cd00198">
    <property type="entry name" value="vWFA"/>
    <property type="match status" value="1"/>
</dbReference>
<gene>
    <name evidence="2" type="ORF">NCAV_0313</name>
</gene>
<dbReference type="SUPFAM" id="SSF53300">
    <property type="entry name" value="vWA-like"/>
    <property type="match status" value="1"/>
</dbReference>